<comment type="similarity">
    <text evidence="2">Belongs to the WD repeat Groucho/TLE family.</text>
</comment>
<dbReference type="GO" id="GO:0090090">
    <property type="term" value="P:negative regulation of canonical Wnt signaling pathway"/>
    <property type="evidence" value="ECO:0007669"/>
    <property type="project" value="TreeGrafter"/>
</dbReference>
<dbReference type="PANTHER" id="PTHR10814:SF21">
    <property type="entry name" value="PROTEIN GROUCHO"/>
    <property type="match status" value="1"/>
</dbReference>
<dbReference type="GO" id="GO:0003714">
    <property type="term" value="F:transcription corepressor activity"/>
    <property type="evidence" value="ECO:0007669"/>
    <property type="project" value="TreeGrafter"/>
</dbReference>
<proteinExistence type="inferred from homology"/>
<evidence type="ECO:0000256" key="3">
    <source>
        <dbReference type="ARBA" id="ARBA00023242"/>
    </source>
</evidence>
<comment type="subcellular location">
    <subcellularLocation>
        <location evidence="1">Nucleus</location>
    </subcellularLocation>
</comment>
<reference evidence="5" key="1">
    <citation type="submission" date="2022-08" db="UniProtKB">
        <authorList>
            <consortium name="EnsemblMetazoa"/>
        </authorList>
    </citation>
    <scope>IDENTIFICATION</scope>
    <source>
        <strain evidence="5">Israel</strain>
    </source>
</reference>
<dbReference type="EMBL" id="AJVK01020645">
    <property type="status" value="NOT_ANNOTATED_CDS"/>
    <property type="molecule type" value="Genomic_DNA"/>
</dbReference>
<evidence type="ECO:0000313" key="5">
    <source>
        <dbReference type="EnsemblMetazoa" id="PPAI000387-PA"/>
    </source>
</evidence>
<dbReference type="GO" id="GO:0005634">
    <property type="term" value="C:nucleus"/>
    <property type="evidence" value="ECO:0007669"/>
    <property type="project" value="UniProtKB-SubCell"/>
</dbReference>
<dbReference type="InterPro" id="IPR009146">
    <property type="entry name" value="Groucho_enhance"/>
</dbReference>
<dbReference type="InterPro" id="IPR005617">
    <property type="entry name" value="Groucho/TLE_N"/>
</dbReference>
<sequence length="116" mass="13841">MRSTDRYFLCCERQFNFIFSGIQPTSKLYVVFSMGSHQRGIGWVDSKGPPQPGQPFKFTVVESCDRIKEEFNFLQAQYHNLKMECEKLAQEKTEMQRHYVMYYEMSYGLNVEMHKQ</sequence>
<dbReference type="Proteomes" id="UP000092462">
    <property type="component" value="Unassembled WGS sequence"/>
</dbReference>
<feature type="domain" description="Groucho/TLE N-terminal Q-rich" evidence="4">
    <location>
        <begin position="56"/>
        <end position="116"/>
    </location>
</feature>
<keyword evidence="6" id="KW-1185">Reference proteome</keyword>
<dbReference type="AlphaFoldDB" id="A0A1B0CZ65"/>
<dbReference type="Pfam" id="PF03920">
    <property type="entry name" value="TLE_N"/>
    <property type="match status" value="1"/>
</dbReference>
<keyword evidence="3" id="KW-0539">Nucleus</keyword>
<organism evidence="5 6">
    <name type="scientific">Phlebotomus papatasi</name>
    <name type="common">Sandfly</name>
    <dbReference type="NCBI Taxonomy" id="29031"/>
    <lineage>
        <taxon>Eukaryota</taxon>
        <taxon>Metazoa</taxon>
        <taxon>Ecdysozoa</taxon>
        <taxon>Arthropoda</taxon>
        <taxon>Hexapoda</taxon>
        <taxon>Insecta</taxon>
        <taxon>Pterygota</taxon>
        <taxon>Neoptera</taxon>
        <taxon>Endopterygota</taxon>
        <taxon>Diptera</taxon>
        <taxon>Nematocera</taxon>
        <taxon>Psychodoidea</taxon>
        <taxon>Psychodidae</taxon>
        <taxon>Phlebotomus</taxon>
        <taxon>Phlebotomus</taxon>
    </lineage>
</organism>
<dbReference type="GO" id="GO:0005667">
    <property type="term" value="C:transcription regulator complex"/>
    <property type="evidence" value="ECO:0007669"/>
    <property type="project" value="TreeGrafter"/>
</dbReference>
<dbReference type="PANTHER" id="PTHR10814">
    <property type="entry name" value="TRANSDUCIN-LIKE ENHANCER PROTEIN"/>
    <property type="match status" value="1"/>
</dbReference>
<dbReference type="VEuPathDB" id="VectorBase:PPAPM1_001710"/>
<evidence type="ECO:0000256" key="1">
    <source>
        <dbReference type="ARBA" id="ARBA00004123"/>
    </source>
</evidence>
<name>A0A1B0CZ65_PHLPP</name>
<evidence type="ECO:0000259" key="4">
    <source>
        <dbReference type="Pfam" id="PF03920"/>
    </source>
</evidence>
<evidence type="ECO:0000313" key="6">
    <source>
        <dbReference type="Proteomes" id="UP000092462"/>
    </source>
</evidence>
<dbReference type="EnsemblMetazoa" id="PPAI000387-RA">
    <property type="protein sequence ID" value="PPAI000387-PA"/>
    <property type="gene ID" value="PPAI000387"/>
</dbReference>
<dbReference type="VEuPathDB" id="VectorBase:PPAI000387"/>
<accession>A0A1B0CZ65</accession>
<evidence type="ECO:0000256" key="2">
    <source>
        <dbReference type="ARBA" id="ARBA00005969"/>
    </source>
</evidence>
<protein>
    <recommendedName>
        <fullName evidence="4">Groucho/TLE N-terminal Q-rich domain-containing protein</fullName>
    </recommendedName>
</protein>